<name>A0ABU5PBD0_9PSED</name>
<dbReference type="RefSeq" id="WP_322949735.1">
    <property type="nucleotide sequence ID" value="NZ_JAYEET010000042.1"/>
</dbReference>
<dbReference type="Proteomes" id="UP001292571">
    <property type="component" value="Unassembled WGS sequence"/>
</dbReference>
<comment type="caution">
    <text evidence="1">The sequence shown here is derived from an EMBL/GenBank/DDBJ whole genome shotgun (WGS) entry which is preliminary data.</text>
</comment>
<evidence type="ECO:0000313" key="1">
    <source>
        <dbReference type="EMBL" id="MEA1606971.1"/>
    </source>
</evidence>
<dbReference type="SUPFAM" id="SSF141371">
    <property type="entry name" value="PilZ domain-like"/>
    <property type="match status" value="1"/>
</dbReference>
<evidence type="ECO:0000313" key="2">
    <source>
        <dbReference type="Proteomes" id="UP001292571"/>
    </source>
</evidence>
<reference evidence="1 2" key="1">
    <citation type="submission" date="2023-12" db="EMBL/GenBank/DDBJ databases">
        <title>Pseudomonas sp. T5W1.</title>
        <authorList>
            <person name="Maltman C."/>
        </authorList>
    </citation>
    <scope>NUCLEOTIDE SEQUENCE [LARGE SCALE GENOMIC DNA]</scope>
    <source>
        <strain evidence="1 2">T5W1</strain>
    </source>
</reference>
<proteinExistence type="predicted"/>
<organism evidence="1 2">
    <name type="scientific">Pseudomonas spirodelae</name>
    <dbReference type="NCBI Taxonomy" id="3101751"/>
    <lineage>
        <taxon>Bacteria</taxon>
        <taxon>Pseudomonadati</taxon>
        <taxon>Pseudomonadota</taxon>
        <taxon>Gammaproteobacteria</taxon>
        <taxon>Pseudomonadales</taxon>
        <taxon>Pseudomonadaceae</taxon>
        <taxon>Pseudomonas</taxon>
    </lineage>
</organism>
<dbReference type="Gene3D" id="2.40.10.220">
    <property type="entry name" value="predicted glycosyltransferase like domains"/>
    <property type="match status" value="1"/>
</dbReference>
<evidence type="ECO:0008006" key="3">
    <source>
        <dbReference type="Google" id="ProtNLM"/>
    </source>
</evidence>
<sequence>MQEQALLTQAELAFIRQLNQPETSEQRRQPRMQADIGEQLSELLAHCAVNEPMSLHAHIANQRLTFDLHLSQNGRRAPQLQLSAPQIFDEGEINRAWRSPLPEPLPLHTRSAQPSDLWVHQLSMSGALIEYRAQRKAPQRFDLILPVNDLPPIAVSGAFVRKTDDGLLAYHLHAMDPQSDEHLREFIYRQHIQQEQQLGASSA</sequence>
<protein>
    <recommendedName>
        <fullName evidence="3">PilZ domain-containing protein</fullName>
    </recommendedName>
</protein>
<keyword evidence="2" id="KW-1185">Reference proteome</keyword>
<accession>A0ABU5PBD0</accession>
<gene>
    <name evidence="1" type="ORF">SOP97_14290</name>
</gene>
<dbReference type="EMBL" id="JAYEET010000042">
    <property type="protein sequence ID" value="MEA1606971.1"/>
    <property type="molecule type" value="Genomic_DNA"/>
</dbReference>